<sequence>MNRTHLLALRAVLLAALLGCIVLQLRLPQLSETIGGGYEETRALVGPYAVAGILALLLLEAAIVLAWCGIEARERGSLTRRAASRVGTASRLLLGCAGLVALIPPAHLLVGVGVGGPGILLAAGALALMTLIVLASAVPRDPWAGTAPPQPSRC</sequence>
<dbReference type="EMBL" id="JAKNCJ010000001">
    <property type="protein sequence ID" value="MCL6422491.1"/>
    <property type="molecule type" value="Genomic_DNA"/>
</dbReference>
<organism evidence="2 3">
    <name type="scientific">Brachybacterium equifaecis</name>
    <dbReference type="NCBI Taxonomy" id="2910770"/>
    <lineage>
        <taxon>Bacteria</taxon>
        <taxon>Bacillati</taxon>
        <taxon>Actinomycetota</taxon>
        <taxon>Actinomycetes</taxon>
        <taxon>Micrococcales</taxon>
        <taxon>Dermabacteraceae</taxon>
        <taxon>Brachybacterium</taxon>
    </lineage>
</organism>
<keyword evidence="3" id="KW-1185">Reference proteome</keyword>
<comment type="caution">
    <text evidence="2">The sequence shown here is derived from an EMBL/GenBank/DDBJ whole genome shotgun (WGS) entry which is preliminary data.</text>
</comment>
<feature type="transmembrane region" description="Helical" evidence="1">
    <location>
        <begin position="118"/>
        <end position="138"/>
    </location>
</feature>
<protein>
    <recommendedName>
        <fullName evidence="4">DUF2975 domain-containing protein</fullName>
    </recommendedName>
</protein>
<keyword evidence="1" id="KW-0812">Transmembrane</keyword>
<accession>A0ABT0QXV0</accession>
<reference evidence="2" key="1">
    <citation type="submission" date="2022-02" db="EMBL/GenBank/DDBJ databases">
        <authorList>
            <person name="Lee M."/>
            <person name="Kim S.-J."/>
            <person name="Jung M.-Y."/>
        </authorList>
    </citation>
    <scope>NUCLEOTIDE SEQUENCE</scope>
    <source>
        <strain evidence="2">JHP9</strain>
    </source>
</reference>
<feature type="transmembrane region" description="Helical" evidence="1">
    <location>
        <begin position="48"/>
        <end position="70"/>
    </location>
</feature>
<keyword evidence="1" id="KW-0472">Membrane</keyword>
<evidence type="ECO:0000313" key="3">
    <source>
        <dbReference type="Proteomes" id="UP001203761"/>
    </source>
</evidence>
<evidence type="ECO:0000313" key="2">
    <source>
        <dbReference type="EMBL" id="MCL6422491.1"/>
    </source>
</evidence>
<gene>
    <name evidence="2" type="ORF">Bequi_03675</name>
</gene>
<feature type="transmembrane region" description="Helical" evidence="1">
    <location>
        <begin position="91"/>
        <end position="112"/>
    </location>
</feature>
<dbReference type="Proteomes" id="UP001203761">
    <property type="component" value="Unassembled WGS sequence"/>
</dbReference>
<dbReference type="RefSeq" id="WP_249736588.1">
    <property type="nucleotide sequence ID" value="NZ_JAKNCJ010000001.1"/>
</dbReference>
<proteinExistence type="predicted"/>
<name>A0ABT0QXV0_9MICO</name>
<evidence type="ECO:0000256" key="1">
    <source>
        <dbReference type="SAM" id="Phobius"/>
    </source>
</evidence>
<keyword evidence="1" id="KW-1133">Transmembrane helix</keyword>
<evidence type="ECO:0008006" key="4">
    <source>
        <dbReference type="Google" id="ProtNLM"/>
    </source>
</evidence>